<sequence>MQLAQRNRIVKSIVVTLVVNAALPWAVYELLHPHYSSFAALCAATAVPLLDNLYHLVRYKKLDGFAVFMLFGFFLNLLMFALGGDEKFLLIKDSLVTGLLGIVFLFSLVVFKPLIYYFALRFSSAGDEQARAAWQANWKAKPYMRRVIRIMTLVWGLSLCLESAIKIWLVYLVSIDVFLAVSHLIMYGMIGLTIVWTIYYRKRAVQVLASKN</sequence>
<feature type="transmembrane region" description="Helical" evidence="1">
    <location>
        <begin position="147"/>
        <end position="171"/>
    </location>
</feature>
<name>A0A939BT54_9BACL</name>
<protein>
    <submittedName>
        <fullName evidence="2">Intracellular septation protein A</fullName>
    </submittedName>
</protein>
<feature type="transmembrane region" description="Helical" evidence="1">
    <location>
        <begin position="9"/>
        <end position="28"/>
    </location>
</feature>
<evidence type="ECO:0000313" key="3">
    <source>
        <dbReference type="Proteomes" id="UP000717624"/>
    </source>
</evidence>
<comment type="caution">
    <text evidence="2">The sequence shown here is derived from an EMBL/GenBank/DDBJ whole genome shotgun (WGS) entry which is preliminary data.</text>
</comment>
<keyword evidence="1" id="KW-1133">Transmembrane helix</keyword>
<gene>
    <name evidence="2" type="ORF">JOD01_000727</name>
</gene>
<feature type="transmembrane region" description="Helical" evidence="1">
    <location>
        <begin position="34"/>
        <end position="53"/>
    </location>
</feature>
<dbReference type="RefSeq" id="WP_338028516.1">
    <property type="nucleotide sequence ID" value="NZ_BAABIN010000015.1"/>
</dbReference>
<dbReference type="NCBIfam" id="NF041646">
    <property type="entry name" value="VC0807_fam"/>
    <property type="match status" value="1"/>
</dbReference>
<dbReference type="AlphaFoldDB" id="A0A939BT54"/>
<reference evidence="2" key="1">
    <citation type="submission" date="2021-01" db="EMBL/GenBank/DDBJ databases">
        <title>Genomic Encyclopedia of Type Strains, Phase IV (KMG-IV): sequencing the most valuable type-strain genomes for metagenomic binning, comparative biology and taxonomic classification.</title>
        <authorList>
            <person name="Goeker M."/>
        </authorList>
    </citation>
    <scope>NUCLEOTIDE SEQUENCE</scope>
    <source>
        <strain evidence="2">DSM 25523</strain>
    </source>
</reference>
<feature type="transmembrane region" description="Helical" evidence="1">
    <location>
        <begin position="177"/>
        <end position="199"/>
    </location>
</feature>
<keyword evidence="3" id="KW-1185">Reference proteome</keyword>
<feature type="transmembrane region" description="Helical" evidence="1">
    <location>
        <begin position="95"/>
        <end position="119"/>
    </location>
</feature>
<accession>A0A939BT54</accession>
<evidence type="ECO:0000256" key="1">
    <source>
        <dbReference type="SAM" id="Phobius"/>
    </source>
</evidence>
<feature type="transmembrane region" description="Helical" evidence="1">
    <location>
        <begin position="65"/>
        <end position="83"/>
    </location>
</feature>
<keyword evidence="1" id="KW-0472">Membrane</keyword>
<dbReference type="EMBL" id="JAFBEB010000002">
    <property type="protein sequence ID" value="MBM7589129.1"/>
    <property type="molecule type" value="Genomic_DNA"/>
</dbReference>
<dbReference type="Proteomes" id="UP000717624">
    <property type="component" value="Unassembled WGS sequence"/>
</dbReference>
<evidence type="ECO:0000313" key="2">
    <source>
        <dbReference type="EMBL" id="MBM7589129.1"/>
    </source>
</evidence>
<keyword evidence="1" id="KW-0812">Transmembrane</keyword>
<proteinExistence type="predicted"/>
<organism evidence="2 3">
    <name type="scientific">Brevibacillus fulvus</name>
    <dbReference type="NCBI Taxonomy" id="1125967"/>
    <lineage>
        <taxon>Bacteria</taxon>
        <taxon>Bacillati</taxon>
        <taxon>Bacillota</taxon>
        <taxon>Bacilli</taxon>
        <taxon>Bacillales</taxon>
        <taxon>Paenibacillaceae</taxon>
        <taxon>Brevibacillus</taxon>
    </lineage>
</organism>